<dbReference type="Pfam" id="PF13668">
    <property type="entry name" value="Ferritin_2"/>
    <property type="match status" value="2"/>
</dbReference>
<dbReference type="STRING" id="4565.A0A3B6RPI1"/>
<dbReference type="EnsemblPlants" id="TraesCS7A02G438300.2">
    <property type="protein sequence ID" value="TraesCS7A02G438300.2"/>
    <property type="gene ID" value="TraesCS7A02G438300"/>
</dbReference>
<feature type="chain" id="PRO_5043180388" description="Desiccation-related protein PCC13-62" evidence="1">
    <location>
        <begin position="37"/>
        <end position="398"/>
    </location>
</feature>
<dbReference type="Gramene" id="TraesCS7A03G1061700.2">
    <property type="protein sequence ID" value="TraesCS7A03G1061700.2.CDS"/>
    <property type="gene ID" value="TraesCS7A03G1061700"/>
</dbReference>
<sequence length="398" mass="43193">MLKHFVKMATASSHTYAPLLLLFLLACSCRASSGHAVDPTCPPAKASAVAVEISDCGGPRCQPPAPHVPVPVFPYDIDPMQFALNLEYTEAEFFLHAAFGVGLDQIAPNLTLGGPPPVGAMKANLDEVTWRITAEFGLQEVGHIRCVQDPFNELLPFTISNCNTLGLDRSKLVLKIHVLPVYFRCRAIQNTVGGFPRPKIDLSASNFARVMDQAFGYHLDPPFDPYMDSRNFLMACYVIPYLGINGYTGTNPIIDGYATKHLLAGLLGVEAGQDAVFRALLFERRSETVPPYKGITVAEFTDRISAARNQLAKCGVKDEGLTVPPELGAEGRICTNVLSADRDSLSYARTPAELLRILYLSGDEHVPGGFFPEGANGKIAREFLRKPFAAGGNRVPAN</sequence>
<evidence type="ECO:0000313" key="2">
    <source>
        <dbReference type="EnsemblPlants" id="TraesCS7A02G438300.2"/>
    </source>
</evidence>
<evidence type="ECO:0000256" key="1">
    <source>
        <dbReference type="SAM" id="SignalP"/>
    </source>
</evidence>
<accession>A0A3B6RPI1</accession>
<name>A0A3B6RPI1_WHEAT</name>
<dbReference type="PROSITE" id="PS51257">
    <property type="entry name" value="PROKAR_LIPOPROTEIN"/>
    <property type="match status" value="1"/>
</dbReference>
<dbReference type="PANTHER" id="PTHR31694">
    <property type="entry name" value="DESICCATION-LIKE PROTEIN"/>
    <property type="match status" value="1"/>
</dbReference>
<dbReference type="PANTHER" id="PTHR31694:SF25">
    <property type="entry name" value="PROTEIN PCC13-62, PUTATIVE, EXPRESSED-RELATED"/>
    <property type="match status" value="1"/>
</dbReference>
<feature type="signal peptide" evidence="1">
    <location>
        <begin position="1"/>
        <end position="36"/>
    </location>
</feature>
<proteinExistence type="predicted"/>
<reference evidence="2" key="1">
    <citation type="submission" date="2018-08" db="EMBL/GenBank/DDBJ databases">
        <authorList>
            <person name="Rossello M."/>
        </authorList>
    </citation>
    <scope>NUCLEOTIDE SEQUENCE [LARGE SCALE GENOMIC DNA]</scope>
    <source>
        <strain evidence="2">cv. Chinese Spring</strain>
    </source>
</reference>
<dbReference type="Gramene" id="TraesJUL7A03G04024810.2">
    <property type="protein sequence ID" value="TraesJUL7A03G04024810.2"/>
    <property type="gene ID" value="TraesJUL7A03G04024810"/>
</dbReference>
<protein>
    <recommendedName>
        <fullName evidence="4">Desiccation-related protein PCC13-62</fullName>
    </recommendedName>
</protein>
<dbReference type="AlphaFoldDB" id="A0A3B6RPI1"/>
<reference evidence="2" key="2">
    <citation type="submission" date="2018-10" db="UniProtKB">
        <authorList>
            <consortium name="EnsemblPlants"/>
        </authorList>
    </citation>
    <scope>IDENTIFICATION</scope>
</reference>
<evidence type="ECO:0008006" key="4">
    <source>
        <dbReference type="Google" id="ProtNLM"/>
    </source>
</evidence>
<dbReference type="Gramene" id="TraesCS7A02G438300.2">
    <property type="protein sequence ID" value="TraesCS7A02G438300.2"/>
    <property type="gene ID" value="TraesCS7A02G438300"/>
</dbReference>
<dbReference type="Proteomes" id="UP000019116">
    <property type="component" value="Chromosome 7A"/>
</dbReference>
<dbReference type="OrthoDB" id="1001765at2759"/>
<keyword evidence="1" id="KW-0732">Signal</keyword>
<evidence type="ECO:0000313" key="3">
    <source>
        <dbReference type="Proteomes" id="UP000019116"/>
    </source>
</evidence>
<dbReference type="InterPro" id="IPR052965">
    <property type="entry name" value="Pigment-catalase-like"/>
</dbReference>
<organism evidence="2">
    <name type="scientific">Triticum aestivum</name>
    <name type="common">Wheat</name>
    <dbReference type="NCBI Taxonomy" id="4565"/>
    <lineage>
        <taxon>Eukaryota</taxon>
        <taxon>Viridiplantae</taxon>
        <taxon>Streptophyta</taxon>
        <taxon>Embryophyta</taxon>
        <taxon>Tracheophyta</taxon>
        <taxon>Spermatophyta</taxon>
        <taxon>Magnoliopsida</taxon>
        <taxon>Liliopsida</taxon>
        <taxon>Poales</taxon>
        <taxon>Poaceae</taxon>
        <taxon>BOP clade</taxon>
        <taxon>Pooideae</taxon>
        <taxon>Triticodae</taxon>
        <taxon>Triticeae</taxon>
        <taxon>Triticinae</taxon>
        <taxon>Triticum</taxon>
    </lineage>
</organism>
<keyword evidence="3" id="KW-1185">Reference proteome</keyword>